<feature type="compositionally biased region" description="Low complexity" evidence="1">
    <location>
        <begin position="73"/>
        <end position="94"/>
    </location>
</feature>
<accession>A0A9P8L5W6</accession>
<name>A0A9P8L5W6_9PEZI</name>
<feature type="compositionally biased region" description="Polar residues" evidence="1">
    <location>
        <begin position="109"/>
        <end position="143"/>
    </location>
</feature>
<feature type="compositionally biased region" description="Polar residues" evidence="1">
    <location>
        <begin position="1"/>
        <end position="16"/>
    </location>
</feature>
<keyword evidence="3" id="KW-1185">Reference proteome</keyword>
<feature type="region of interest" description="Disordered" evidence="1">
    <location>
        <begin position="1"/>
        <end position="202"/>
    </location>
</feature>
<reference evidence="2" key="1">
    <citation type="submission" date="2021-03" db="EMBL/GenBank/DDBJ databases">
        <title>Comparative genomics and phylogenomic investigation of the class Geoglossomycetes provide insights into ecological specialization and systematics.</title>
        <authorList>
            <person name="Melie T."/>
            <person name="Pirro S."/>
            <person name="Miller A.N."/>
            <person name="Quandt A."/>
        </authorList>
    </citation>
    <scope>NUCLEOTIDE SEQUENCE</scope>
    <source>
        <strain evidence="2">GBOQ0MN5Z8</strain>
    </source>
</reference>
<evidence type="ECO:0000313" key="3">
    <source>
        <dbReference type="Proteomes" id="UP000698800"/>
    </source>
</evidence>
<evidence type="ECO:0000256" key="1">
    <source>
        <dbReference type="SAM" id="MobiDB-lite"/>
    </source>
</evidence>
<dbReference type="OrthoDB" id="5380416at2759"/>
<protein>
    <submittedName>
        <fullName evidence="2">Uncharacterized protein</fullName>
    </submittedName>
</protein>
<evidence type="ECO:0000313" key="2">
    <source>
        <dbReference type="EMBL" id="KAH0543690.1"/>
    </source>
</evidence>
<comment type="caution">
    <text evidence="2">The sequence shown here is derived from an EMBL/GenBank/DDBJ whole genome shotgun (WGS) entry which is preliminary data.</text>
</comment>
<dbReference type="EMBL" id="JAGHQL010000028">
    <property type="protein sequence ID" value="KAH0543690.1"/>
    <property type="molecule type" value="Genomic_DNA"/>
</dbReference>
<organism evidence="2 3">
    <name type="scientific">Glutinoglossum americanum</name>
    <dbReference type="NCBI Taxonomy" id="1670608"/>
    <lineage>
        <taxon>Eukaryota</taxon>
        <taxon>Fungi</taxon>
        <taxon>Dikarya</taxon>
        <taxon>Ascomycota</taxon>
        <taxon>Pezizomycotina</taxon>
        <taxon>Geoglossomycetes</taxon>
        <taxon>Geoglossales</taxon>
        <taxon>Geoglossaceae</taxon>
        <taxon>Glutinoglossum</taxon>
    </lineage>
</organism>
<dbReference type="Proteomes" id="UP000698800">
    <property type="component" value="Unassembled WGS sequence"/>
</dbReference>
<gene>
    <name evidence="2" type="ORF">FGG08_002006</name>
</gene>
<dbReference type="AlphaFoldDB" id="A0A9P8L5W6"/>
<proteinExistence type="predicted"/>
<sequence>MAATSNSAKPLTFSTPSEKKSMNGKFQLPTLAPLNFSLTDGTNIPPPPESPVAETKPDIKVTPLAKSAPPTPQQQKQQQDGLPETPASPTSTSTNGDRASSIRRFLSLKSLNSTYNNHPPTFGSSDISRPQSPSAKSSASTLGKKSWFMRVRKTEPSLVEGKGAVANGSPPEKKGPPPPTLPEVRTETGSLFGDEDVFGKIK</sequence>